<evidence type="ECO:0000259" key="2">
    <source>
        <dbReference type="Pfam" id="PF00078"/>
    </source>
</evidence>
<dbReference type="GO" id="GO:0071897">
    <property type="term" value="P:DNA biosynthetic process"/>
    <property type="evidence" value="ECO:0007669"/>
    <property type="project" value="UniProtKB-ARBA"/>
</dbReference>
<dbReference type="Pfam" id="PF23055">
    <property type="entry name" value="DUF7041"/>
    <property type="match status" value="1"/>
</dbReference>
<feature type="domain" description="Reverse transcriptase" evidence="2">
    <location>
        <begin position="505"/>
        <end position="578"/>
    </location>
</feature>
<gene>
    <name evidence="5" type="primary">LOC107272301</name>
</gene>
<dbReference type="InterPro" id="IPR000477">
    <property type="entry name" value="RT_dom"/>
</dbReference>
<dbReference type="Proteomes" id="UP000694920">
    <property type="component" value="Unplaced"/>
</dbReference>
<dbReference type="InterPro" id="IPR043502">
    <property type="entry name" value="DNA/RNA_pol_sf"/>
</dbReference>
<evidence type="ECO:0000313" key="4">
    <source>
        <dbReference type="Proteomes" id="UP000694920"/>
    </source>
</evidence>
<dbReference type="Gene3D" id="3.30.70.270">
    <property type="match status" value="1"/>
</dbReference>
<dbReference type="InterPro" id="IPR055469">
    <property type="entry name" value="DUF7041"/>
</dbReference>
<reference evidence="5" key="1">
    <citation type="submission" date="2025-08" db="UniProtKB">
        <authorList>
            <consortium name="RefSeq"/>
        </authorList>
    </citation>
    <scope>IDENTIFICATION</scope>
</reference>
<protein>
    <submittedName>
        <fullName evidence="5">Uncharacterized protein LOC107272301</fullName>
    </submittedName>
</protein>
<dbReference type="CDD" id="cd01647">
    <property type="entry name" value="RT_LTR"/>
    <property type="match status" value="1"/>
</dbReference>
<dbReference type="RefSeq" id="XP_015604808.1">
    <property type="nucleotide sequence ID" value="XM_015749322.1"/>
</dbReference>
<feature type="region of interest" description="Disordered" evidence="1">
    <location>
        <begin position="261"/>
        <end position="289"/>
    </location>
</feature>
<evidence type="ECO:0000259" key="3">
    <source>
        <dbReference type="Pfam" id="PF23055"/>
    </source>
</evidence>
<dbReference type="GeneID" id="107272301"/>
<dbReference type="PANTHER" id="PTHR33327">
    <property type="entry name" value="ENDONUCLEASE"/>
    <property type="match status" value="1"/>
</dbReference>
<dbReference type="InterPro" id="IPR043128">
    <property type="entry name" value="Rev_trsase/Diguanyl_cyclase"/>
</dbReference>
<organism evidence="4 5">
    <name type="scientific">Cephus cinctus</name>
    <name type="common">Wheat stem sawfly</name>
    <dbReference type="NCBI Taxonomy" id="211228"/>
    <lineage>
        <taxon>Eukaryota</taxon>
        <taxon>Metazoa</taxon>
        <taxon>Ecdysozoa</taxon>
        <taxon>Arthropoda</taxon>
        <taxon>Hexapoda</taxon>
        <taxon>Insecta</taxon>
        <taxon>Pterygota</taxon>
        <taxon>Neoptera</taxon>
        <taxon>Endopterygota</taxon>
        <taxon>Hymenoptera</taxon>
        <taxon>Cephoidea</taxon>
        <taxon>Cephidae</taxon>
        <taxon>Cephus</taxon>
    </lineage>
</organism>
<evidence type="ECO:0000256" key="1">
    <source>
        <dbReference type="SAM" id="MobiDB-lite"/>
    </source>
</evidence>
<feature type="compositionally biased region" description="Polar residues" evidence="1">
    <location>
        <begin position="1"/>
        <end position="10"/>
    </location>
</feature>
<dbReference type="SUPFAM" id="SSF56672">
    <property type="entry name" value="DNA/RNA polymerases"/>
    <property type="match status" value="1"/>
</dbReference>
<dbReference type="AlphaFoldDB" id="A0AAJ7C9N5"/>
<feature type="domain" description="DUF7041" evidence="3">
    <location>
        <begin position="57"/>
        <end position="139"/>
    </location>
</feature>
<dbReference type="Gene3D" id="3.10.10.10">
    <property type="entry name" value="HIV Type 1 Reverse Transcriptase, subunit A, domain 1"/>
    <property type="match status" value="2"/>
</dbReference>
<sequence>MTTPRTPDQSRQGRLDIDGEGEPEAANGDDIHGQNRGQIVPSDQRQPRVEDVHPIKLPPFWRNIPDLWFAQIESTFENRRIRSDDKKYNLVVESLNADSIRHVSDIIRRPPAAGIYEALKTTLVDRLTDSRERQIQTFLNELQLADKRPSQLLREMREFGGEVVHDDFLRSRFIQCMPSGIRAFLGGSSDLTLTKLADTADRLLESCGNSFVMAVDRQPPRATTSSSDSSIAGRLTLVEKSIERMLTVMDKLVTKMDNLHVGKPRNDINNNGDNDGTGYNQQRSRSRSRINQNQYHDGICYYHGRYGADAIHCLQPLTVLPARLAAGQRKPSALKLHATNSTEIATYGTRLLQLDLRLRRPFRWLFIVAEVQSHIIGADFLGKFGLLIDIQNRQLIDSLTGLTTKGTLFTTPVHSISTISEHSTGPGTSATVEHHIETTGPPIPQKPRRLVGEKLEVLRKELQYLFEKGMIRPSKSPWASPIHIAKKPSGDWRCCGDFRALNAKTIPLAPDDVQKTAITTPLGQFEDLVMPFGLRNASQTFRRFMDSIFRDLDFVIVYIDDILVASESPAEHMEHLKQF</sequence>
<keyword evidence="4" id="KW-1185">Reference proteome</keyword>
<dbReference type="KEGG" id="ccin:107272301"/>
<dbReference type="PANTHER" id="PTHR33327:SF3">
    <property type="entry name" value="RNA-DIRECTED DNA POLYMERASE"/>
    <property type="match status" value="1"/>
</dbReference>
<evidence type="ECO:0000313" key="5">
    <source>
        <dbReference type="RefSeq" id="XP_015604808.1"/>
    </source>
</evidence>
<name>A0AAJ7C9N5_CEPCN</name>
<feature type="compositionally biased region" description="Polar residues" evidence="1">
    <location>
        <begin position="35"/>
        <end position="44"/>
    </location>
</feature>
<accession>A0AAJ7C9N5</accession>
<feature type="compositionally biased region" description="Low complexity" evidence="1">
    <location>
        <begin position="267"/>
        <end position="289"/>
    </location>
</feature>
<proteinExistence type="predicted"/>
<dbReference type="Pfam" id="PF00078">
    <property type="entry name" value="RVT_1"/>
    <property type="match status" value="1"/>
</dbReference>
<feature type="region of interest" description="Disordered" evidence="1">
    <location>
        <begin position="1"/>
        <end position="48"/>
    </location>
</feature>